<feature type="domain" description="PARP-type" evidence="7">
    <location>
        <begin position="6"/>
        <end position="90"/>
    </location>
</feature>
<dbReference type="Gene3D" id="3.30.1740.10">
    <property type="entry name" value="Zinc finger, PARP-type"/>
    <property type="match status" value="3"/>
</dbReference>
<dbReference type="GO" id="GO:0046403">
    <property type="term" value="F:polynucleotide 3'-phosphatase activity"/>
    <property type="evidence" value="ECO:0007669"/>
    <property type="project" value="TreeGrafter"/>
</dbReference>
<evidence type="ECO:0000313" key="8">
    <source>
        <dbReference type="Proteomes" id="UP000694844"/>
    </source>
</evidence>
<gene>
    <name evidence="9" type="primary">LOC111122273</name>
</gene>
<keyword evidence="4" id="KW-0862">Zinc</keyword>
<keyword evidence="8" id="KW-1185">Reference proteome</keyword>
<dbReference type="Pfam" id="PF00645">
    <property type="entry name" value="zf-PARP"/>
    <property type="match status" value="3"/>
</dbReference>
<dbReference type="GeneID" id="111122273"/>
<dbReference type="OrthoDB" id="429950at2759"/>
<keyword evidence="2" id="KW-0479">Metal-binding</keyword>
<evidence type="ECO:0000256" key="3">
    <source>
        <dbReference type="ARBA" id="ARBA00022771"/>
    </source>
</evidence>
<proteinExistence type="predicted"/>
<evidence type="ECO:0000256" key="5">
    <source>
        <dbReference type="ARBA" id="ARBA00023242"/>
    </source>
</evidence>
<keyword evidence="3" id="KW-0863">Zinc-finger</keyword>
<dbReference type="PANTHER" id="PTHR12083">
    <property type="entry name" value="BIFUNCTIONAL POLYNUCLEOTIDE PHOSPHATASE/KINASE"/>
    <property type="match status" value="1"/>
</dbReference>
<dbReference type="GO" id="GO:0003690">
    <property type="term" value="F:double-stranded DNA binding"/>
    <property type="evidence" value="ECO:0007669"/>
    <property type="project" value="TreeGrafter"/>
</dbReference>
<sequence length="321" mass="35118">MATEPLSAEYAKSGKAGCKGCGKTIDKGLLRVGLVGKANFGATAWYHYDCIWKDAENLKSVDSSKPTKELVQNFDKLTEEDKKKLAKDLPKFCKEASKAEPKNKSDLAAEYAPSAKSSCKGCSKGIGKGTLRMGFPGKANFGAPAWYHYDCVWKESAYLAPIDTSQSLEEIVDGFKNLQKEDQTKLTSDLKKNCQAAAEKEPPLSKMTAEYAKSDKSECKGCSNKIAKNAMRVGFPKKANFGAIAWYHPACLKESPREYTKGINPGEPMAEVIDGFDKLDKADQKKLEEEMKSLLSPTGATKRKSEDDAKTAPAILKKGRK</sequence>
<comment type="subcellular location">
    <subcellularLocation>
        <location evidence="1">Nucleus</location>
    </subcellularLocation>
</comment>
<evidence type="ECO:0000256" key="2">
    <source>
        <dbReference type="ARBA" id="ARBA00022723"/>
    </source>
</evidence>
<dbReference type="PANTHER" id="PTHR12083:SF9">
    <property type="entry name" value="BIFUNCTIONAL POLYNUCLEOTIDE PHOSPHATASE_KINASE"/>
    <property type="match status" value="1"/>
</dbReference>
<dbReference type="SMART" id="SM01336">
    <property type="entry name" value="zf-PARP"/>
    <property type="match status" value="3"/>
</dbReference>
<feature type="domain" description="PARP-type" evidence="7">
    <location>
        <begin position="207"/>
        <end position="295"/>
    </location>
</feature>
<evidence type="ECO:0000313" key="9">
    <source>
        <dbReference type="RefSeq" id="XP_022319633.1"/>
    </source>
</evidence>
<reference evidence="9" key="1">
    <citation type="submission" date="2025-08" db="UniProtKB">
        <authorList>
            <consortium name="RefSeq"/>
        </authorList>
    </citation>
    <scope>IDENTIFICATION</scope>
    <source>
        <tissue evidence="9">Whole sample</tissue>
    </source>
</reference>
<evidence type="ECO:0000256" key="1">
    <source>
        <dbReference type="ARBA" id="ARBA00004123"/>
    </source>
</evidence>
<dbReference type="RefSeq" id="XP_022319633.1">
    <property type="nucleotide sequence ID" value="XM_022463925.1"/>
</dbReference>
<feature type="region of interest" description="Disordered" evidence="6">
    <location>
        <begin position="287"/>
        <end position="321"/>
    </location>
</feature>
<accession>A0A8B8CUZ6</accession>
<keyword evidence="5" id="KW-0539">Nucleus</keyword>
<name>A0A8B8CUZ6_CRAVI</name>
<dbReference type="InterPro" id="IPR036957">
    <property type="entry name" value="Znf_PARP_sf"/>
</dbReference>
<protein>
    <submittedName>
        <fullName evidence="9">Polynucleotide 3'-phosphatase ZDP-like</fullName>
    </submittedName>
</protein>
<feature type="domain" description="PARP-type" evidence="7">
    <location>
        <begin position="107"/>
        <end position="190"/>
    </location>
</feature>
<dbReference type="GO" id="GO:0046404">
    <property type="term" value="F:ATP-dependent polydeoxyribonucleotide 5'-hydroxyl-kinase activity"/>
    <property type="evidence" value="ECO:0007669"/>
    <property type="project" value="TreeGrafter"/>
</dbReference>
<dbReference type="GO" id="GO:0006281">
    <property type="term" value="P:DNA repair"/>
    <property type="evidence" value="ECO:0007669"/>
    <property type="project" value="TreeGrafter"/>
</dbReference>
<dbReference type="GO" id="GO:0008270">
    <property type="term" value="F:zinc ion binding"/>
    <property type="evidence" value="ECO:0007669"/>
    <property type="project" value="UniProtKB-KW"/>
</dbReference>
<dbReference type="GO" id="GO:0005634">
    <property type="term" value="C:nucleus"/>
    <property type="evidence" value="ECO:0007669"/>
    <property type="project" value="UniProtKB-SubCell"/>
</dbReference>
<evidence type="ECO:0000259" key="7">
    <source>
        <dbReference type="PROSITE" id="PS50064"/>
    </source>
</evidence>
<evidence type="ECO:0000256" key="4">
    <source>
        <dbReference type="ARBA" id="ARBA00022833"/>
    </source>
</evidence>
<dbReference type="PROSITE" id="PS50064">
    <property type="entry name" value="ZF_PARP_2"/>
    <property type="match status" value="3"/>
</dbReference>
<dbReference type="InterPro" id="IPR001510">
    <property type="entry name" value="Znf_PARP"/>
</dbReference>
<evidence type="ECO:0000256" key="6">
    <source>
        <dbReference type="SAM" id="MobiDB-lite"/>
    </source>
</evidence>
<dbReference type="Proteomes" id="UP000694844">
    <property type="component" value="Chromosome 2"/>
</dbReference>
<dbReference type="AlphaFoldDB" id="A0A8B8CUZ6"/>
<dbReference type="KEGG" id="cvn:111122273"/>
<organism evidence="8 9">
    <name type="scientific">Crassostrea virginica</name>
    <name type="common">Eastern oyster</name>
    <dbReference type="NCBI Taxonomy" id="6565"/>
    <lineage>
        <taxon>Eukaryota</taxon>
        <taxon>Metazoa</taxon>
        <taxon>Spiralia</taxon>
        <taxon>Lophotrochozoa</taxon>
        <taxon>Mollusca</taxon>
        <taxon>Bivalvia</taxon>
        <taxon>Autobranchia</taxon>
        <taxon>Pteriomorphia</taxon>
        <taxon>Ostreida</taxon>
        <taxon>Ostreoidea</taxon>
        <taxon>Ostreidae</taxon>
        <taxon>Crassostrea</taxon>
    </lineage>
</organism>
<dbReference type="SUPFAM" id="SSF57716">
    <property type="entry name" value="Glucocorticoid receptor-like (DNA-binding domain)"/>
    <property type="match status" value="3"/>
</dbReference>